<evidence type="ECO:0000256" key="4">
    <source>
        <dbReference type="ARBA" id="ARBA00023136"/>
    </source>
</evidence>
<dbReference type="PANTHER" id="PTHR36985">
    <property type="entry name" value="TRANSLOCATION AND ASSEMBLY MODULE SUBUNIT TAMB"/>
    <property type="match status" value="1"/>
</dbReference>
<keyword evidence="3" id="KW-1133">Transmembrane helix</keyword>
<accession>A0ABY0BXJ4</accession>
<evidence type="ECO:0000259" key="5">
    <source>
        <dbReference type="Pfam" id="PF04357"/>
    </source>
</evidence>
<gene>
    <name evidence="6" type="ORF">CWE12_09135</name>
</gene>
<evidence type="ECO:0000313" key="7">
    <source>
        <dbReference type="Proteomes" id="UP000287410"/>
    </source>
</evidence>
<evidence type="ECO:0000256" key="2">
    <source>
        <dbReference type="ARBA" id="ARBA00022692"/>
    </source>
</evidence>
<dbReference type="RefSeq" id="WP_126789403.1">
    <property type="nucleotide sequence ID" value="NZ_PIPN01000004.1"/>
</dbReference>
<keyword evidence="4" id="KW-0472">Membrane</keyword>
<evidence type="ECO:0000313" key="6">
    <source>
        <dbReference type="EMBL" id="RUO29142.1"/>
    </source>
</evidence>
<keyword evidence="7" id="KW-1185">Reference proteome</keyword>
<dbReference type="Proteomes" id="UP000287410">
    <property type="component" value="Unassembled WGS sequence"/>
</dbReference>
<evidence type="ECO:0000256" key="3">
    <source>
        <dbReference type="ARBA" id="ARBA00022989"/>
    </source>
</evidence>
<comment type="caution">
    <text evidence="6">The sequence shown here is derived from an EMBL/GenBank/DDBJ whole genome shotgun (WGS) entry which is preliminary data.</text>
</comment>
<reference evidence="6 7" key="1">
    <citation type="journal article" date="2018" name="Front. Microbiol.">
        <title>Genome-Based Analysis Reveals the Taxonomy and Diversity of the Family Idiomarinaceae.</title>
        <authorList>
            <person name="Liu Y."/>
            <person name="Lai Q."/>
            <person name="Shao Z."/>
        </authorList>
    </citation>
    <scope>NUCLEOTIDE SEQUENCE [LARGE SCALE GENOMIC DNA]</scope>
    <source>
        <strain evidence="6 7">GBSy1</strain>
    </source>
</reference>
<protein>
    <recommendedName>
        <fullName evidence="5">Translocation and assembly module TamB C-terminal domain-containing protein</fullName>
    </recommendedName>
</protein>
<organism evidence="6 7">
    <name type="scientific">Aliidiomarina sedimenti</name>
    <dbReference type="NCBI Taxonomy" id="1933879"/>
    <lineage>
        <taxon>Bacteria</taxon>
        <taxon>Pseudomonadati</taxon>
        <taxon>Pseudomonadota</taxon>
        <taxon>Gammaproteobacteria</taxon>
        <taxon>Alteromonadales</taxon>
        <taxon>Idiomarinaceae</taxon>
        <taxon>Aliidiomarina</taxon>
    </lineage>
</organism>
<sequence>MKPAIKRTLHYTSVGLLVLASLLISLVVAILLLLGTEAGTRATFSLASKLAPGTLEVEHLDGHLLGELNLRRVRYQQGELELDISDLHLQWKPAQLGKRLLDVESFEFSAMQLTLPPGEDTDDSSQPPFQPPEINLPVNIQLEHVALRNIRIHSNGTTQQVDTIELRAQSLGSQQHIEYLKIEAPQGMVTLYGEVDTRGRYPFDLNAEATLDLGDTGELALVAEANGDLDQVELTATTEGIADSVLTAELGNYLQAERLRWQANLNLTQLSLAATDDRINDLDVSIAGEGNLEQLDIEVSGWLDSVSQGRVDLDGLFTYADQRLDIDHFKAEVDSNDGEFNLNGFAQLGEQLEVDIQGEVEFLGFTLSEFSLQAEGDQQGASQLSVSASTGQGEIAIDGSFLWQPDLRWDLAVRVDNLELEGLTDQVSGNLNSHITTQGHYTDTLQVFASIESLSGTLDSSEVSGRGEIEIDGDRIQANDFELQLGDALLQADGRYGPDDLTLSWTLQVPDIESLYSQAQGQLQSSGRLSGDPGAPVLHVEVNGADLVYGDYAIGTIGLNLDLNTDFENLPTGSLQVSDLAIAEHQVEQVNLTLQQNSNQPHQVALDVEYEQLTMHTQLQGRWSREQITWQGELQELELRYPELGRWRLTQPAPLHLSEQAVELGQSCILIASRESEICLQADWQRDSNNSTLQVAAENVPYQMFAPWFPEDFNILGEFSLFADLGLQDDQLQSDVRLSISDSSVQIPTQDLRVDLDAGEVLRIQGGQEQLEVYLQLLSEQLEGGVEAEFDIFNVLTPDREFEGYVGIDVQRLTLISAVVPEVQNISGNLNGRLDFSGTINDLNVGGGLELRDGHAEIPATGLDLRNLNMSVEAPSAAREPFQFTGSVDAGEGQVSIEGSYNLQQQRAQVSVQGDAFPALNTRDLKVTIAPQLEIEYTPELIRLRGSVDVPSARITPPDFETVDSISSDTVFIGRDGTEYDIDATAVPLDMDLTVRLGDDVQVSAYGFEGRLIGQLRVIEQPGQETSAVGNIDVATGEYEIYGQNLNIERGRLIFTGGPVANPGLDLRVERRIEMDSVTAGARVGGTLQNPTFNLFSSPSMQDSAILSYLLFGRGPGQSDTGEANMLARATLALGMSGGNRLGERLTNTLGVDEISLDAGDTFESTSLYIGKQISSRLYIKYGVGLVEPVSTFFIMYRLTDNLNFESHTGNERSGADFFYSIERN</sequence>
<proteinExistence type="predicted"/>
<keyword evidence="2" id="KW-0812">Transmembrane</keyword>
<dbReference type="InterPro" id="IPR007452">
    <property type="entry name" value="TamB_C"/>
</dbReference>
<dbReference type="EMBL" id="PIPN01000004">
    <property type="protein sequence ID" value="RUO29142.1"/>
    <property type="molecule type" value="Genomic_DNA"/>
</dbReference>
<comment type="subcellular location">
    <subcellularLocation>
        <location evidence="1">Membrane</location>
        <topology evidence="1">Single-pass membrane protein</topology>
    </subcellularLocation>
</comment>
<evidence type="ECO:0000256" key="1">
    <source>
        <dbReference type="ARBA" id="ARBA00004167"/>
    </source>
</evidence>
<name>A0ABY0BXJ4_9GAMM</name>
<dbReference type="PANTHER" id="PTHR36985:SF1">
    <property type="entry name" value="TRANSLOCATION AND ASSEMBLY MODULE SUBUNIT TAMB"/>
    <property type="match status" value="1"/>
</dbReference>
<feature type="domain" description="Translocation and assembly module TamB C-terminal" evidence="5">
    <location>
        <begin position="889"/>
        <end position="1223"/>
    </location>
</feature>
<dbReference type="Pfam" id="PF04357">
    <property type="entry name" value="TamB"/>
    <property type="match status" value="1"/>
</dbReference>